<dbReference type="PANTHER" id="PTHR36688">
    <property type="entry name" value="ENDO/EXONUCLEASE/PHOSPHATASE DOMAIN-CONTAINING PROTEIN"/>
    <property type="match status" value="1"/>
</dbReference>
<dbReference type="EMBL" id="KQ971325">
    <property type="protein sequence ID" value="EEZ99467.2"/>
    <property type="molecule type" value="Genomic_DNA"/>
</dbReference>
<sequence length="578" mass="66562">MARISDFKEENQVFVPKLVIQEASEAINKVVPAKSKQLYEKEYSNFCEWRKRKDAKGADERIILAYISERSKNAKSSSLWAYYSQLKKMLSVKENIDISRKLRPESILHKRLFINYRKQKCTVQPVGINTISKFPENIARFLCLPNPEEYTGHSFRRSSATLLADSGADLAVEKMIYQRISPLIEDILPSEQAGFRPQRSCCDQVLALTTHIESGFEKRLKTGAVLLDLTAAYDTVWKDGLIHKLYKVVPCKQIVSLIESMLTNRKFRVFVGEKSSKVKTLNNGLPQGAVLSPLLFNWRLCVNPSKTEVSCFHLSNSQKERKLNVSLNGILLKHNFHPVYLGVSLDCSLTYKFHLEKLRQKLKTRNNILLKLAGSTWGANAKTLRVTALALVFSTAEYCSAVWMNSSHTSKIDAQLNTAMRVITGTLKPTPTEWLPVLSNSAPPALRRKLAVKKLWNKYRRHPQEYPIWSDLIAPENRLKSRKPFWVETFNIENFFIINEWRNIWSKIHLFNKDLIEDPSKRVPGMDQPRLQKIRIANVAKWKKQFNILLKNAKLQVFKEASMKSINCRHKLKLGYLL</sequence>
<dbReference type="PANTHER" id="PTHR36688:SF1">
    <property type="entry name" value="ENDONUCLEASE_EXONUCLEASE_PHOSPHATASE DOMAIN-CONTAINING PROTEIN"/>
    <property type="match status" value="1"/>
</dbReference>
<dbReference type="InterPro" id="IPR043502">
    <property type="entry name" value="DNA/RNA_pol_sf"/>
</dbReference>
<dbReference type="Proteomes" id="UP000007266">
    <property type="component" value="Linkage group 3"/>
</dbReference>
<dbReference type="HOGENOM" id="CLU_396564_0_0_1"/>
<dbReference type="GO" id="GO:0071897">
    <property type="term" value="P:DNA biosynthetic process"/>
    <property type="evidence" value="ECO:0007669"/>
    <property type="project" value="UniProtKB-ARBA"/>
</dbReference>
<gene>
    <name evidence="3" type="primary">AUGUSTUS-3.0.2_00033</name>
    <name evidence="3" type="ORF">TcasGA2_TC000033</name>
</gene>
<reference evidence="3 4" key="1">
    <citation type="journal article" date="2008" name="Nature">
        <title>The genome of the model beetle and pest Tribolium castaneum.</title>
        <authorList>
            <consortium name="Tribolium Genome Sequencing Consortium"/>
            <person name="Richards S."/>
            <person name="Gibbs R.A."/>
            <person name="Weinstock G.M."/>
            <person name="Brown S.J."/>
            <person name="Denell R."/>
            <person name="Beeman R.W."/>
            <person name="Gibbs R."/>
            <person name="Beeman R.W."/>
            <person name="Brown S.J."/>
            <person name="Bucher G."/>
            <person name="Friedrich M."/>
            <person name="Grimmelikhuijzen C.J."/>
            <person name="Klingler M."/>
            <person name="Lorenzen M."/>
            <person name="Richards S."/>
            <person name="Roth S."/>
            <person name="Schroder R."/>
            <person name="Tautz D."/>
            <person name="Zdobnov E.M."/>
            <person name="Muzny D."/>
            <person name="Gibbs R.A."/>
            <person name="Weinstock G.M."/>
            <person name="Attaway T."/>
            <person name="Bell S."/>
            <person name="Buhay C.J."/>
            <person name="Chandrabose M.N."/>
            <person name="Chavez D."/>
            <person name="Clerk-Blankenburg K.P."/>
            <person name="Cree A."/>
            <person name="Dao M."/>
            <person name="Davis C."/>
            <person name="Chacko J."/>
            <person name="Dinh H."/>
            <person name="Dugan-Rocha S."/>
            <person name="Fowler G."/>
            <person name="Garner T.T."/>
            <person name="Garnes J."/>
            <person name="Gnirke A."/>
            <person name="Hawes A."/>
            <person name="Hernandez J."/>
            <person name="Hines S."/>
            <person name="Holder M."/>
            <person name="Hume J."/>
            <person name="Jhangiani S.N."/>
            <person name="Joshi V."/>
            <person name="Khan Z.M."/>
            <person name="Jackson L."/>
            <person name="Kovar C."/>
            <person name="Kowis A."/>
            <person name="Lee S."/>
            <person name="Lewis L.R."/>
            <person name="Margolis J."/>
            <person name="Morgan M."/>
            <person name="Nazareth L.V."/>
            <person name="Nguyen N."/>
            <person name="Okwuonu G."/>
            <person name="Parker D."/>
            <person name="Richards S."/>
            <person name="Ruiz S.J."/>
            <person name="Santibanez J."/>
            <person name="Savard J."/>
            <person name="Scherer S.E."/>
            <person name="Schneider B."/>
            <person name="Sodergren E."/>
            <person name="Tautz D."/>
            <person name="Vattahil S."/>
            <person name="Villasana D."/>
            <person name="White C.S."/>
            <person name="Wright R."/>
            <person name="Park Y."/>
            <person name="Beeman R.W."/>
            <person name="Lord J."/>
            <person name="Oppert B."/>
            <person name="Lorenzen M."/>
            <person name="Brown S."/>
            <person name="Wang L."/>
            <person name="Savard J."/>
            <person name="Tautz D."/>
            <person name="Richards S."/>
            <person name="Weinstock G."/>
            <person name="Gibbs R.A."/>
            <person name="Liu Y."/>
            <person name="Worley K."/>
            <person name="Weinstock G."/>
            <person name="Elsik C.G."/>
            <person name="Reese J.T."/>
            <person name="Elhaik E."/>
            <person name="Landan G."/>
            <person name="Graur D."/>
            <person name="Arensburger P."/>
            <person name="Atkinson P."/>
            <person name="Beeman R.W."/>
            <person name="Beidler J."/>
            <person name="Brown S.J."/>
            <person name="Demuth J.P."/>
            <person name="Drury D.W."/>
            <person name="Du Y.Z."/>
            <person name="Fujiwara H."/>
            <person name="Lorenzen M."/>
            <person name="Maselli V."/>
            <person name="Osanai M."/>
            <person name="Park Y."/>
            <person name="Robertson H.M."/>
            <person name="Tu Z."/>
            <person name="Wang J.J."/>
            <person name="Wang S."/>
            <person name="Richards S."/>
            <person name="Song H."/>
            <person name="Zhang L."/>
            <person name="Sodergren E."/>
            <person name="Werner D."/>
            <person name="Stanke M."/>
            <person name="Morgenstern B."/>
            <person name="Solovyev V."/>
            <person name="Kosarev P."/>
            <person name="Brown G."/>
            <person name="Chen H.C."/>
            <person name="Ermolaeva O."/>
            <person name="Hlavina W."/>
            <person name="Kapustin Y."/>
            <person name="Kiryutin B."/>
            <person name="Kitts P."/>
            <person name="Maglott D."/>
            <person name="Pruitt K."/>
            <person name="Sapojnikov V."/>
            <person name="Souvorov A."/>
            <person name="Mackey A.J."/>
            <person name="Waterhouse R.M."/>
            <person name="Wyder S."/>
            <person name="Zdobnov E.M."/>
            <person name="Zdobnov E.M."/>
            <person name="Wyder S."/>
            <person name="Kriventseva E.V."/>
            <person name="Kadowaki T."/>
            <person name="Bork P."/>
            <person name="Aranda M."/>
            <person name="Bao R."/>
            <person name="Beermann A."/>
            <person name="Berns N."/>
            <person name="Bolognesi R."/>
            <person name="Bonneton F."/>
            <person name="Bopp D."/>
            <person name="Brown S.J."/>
            <person name="Bucher G."/>
            <person name="Butts T."/>
            <person name="Chaumot A."/>
            <person name="Denell R.E."/>
            <person name="Ferrier D.E."/>
            <person name="Friedrich M."/>
            <person name="Gordon C.M."/>
            <person name="Jindra M."/>
            <person name="Klingler M."/>
            <person name="Lan Q."/>
            <person name="Lattorff H.M."/>
            <person name="Laudet V."/>
            <person name="von Levetsow C."/>
            <person name="Liu Z."/>
            <person name="Lutz R."/>
            <person name="Lynch J.A."/>
            <person name="da Fonseca R.N."/>
            <person name="Posnien N."/>
            <person name="Reuter R."/>
            <person name="Roth S."/>
            <person name="Savard J."/>
            <person name="Schinko J.B."/>
            <person name="Schmitt C."/>
            <person name="Schoppmeier M."/>
            <person name="Schroder R."/>
            <person name="Shippy T.D."/>
            <person name="Simonnet F."/>
            <person name="Marques-Souza H."/>
            <person name="Tautz D."/>
            <person name="Tomoyasu Y."/>
            <person name="Trauner J."/>
            <person name="Van der Zee M."/>
            <person name="Vervoort M."/>
            <person name="Wittkopp N."/>
            <person name="Wimmer E.A."/>
            <person name="Yang X."/>
            <person name="Jones A.K."/>
            <person name="Sattelle D.B."/>
            <person name="Ebert P.R."/>
            <person name="Nelson D."/>
            <person name="Scott J.G."/>
            <person name="Beeman R.W."/>
            <person name="Muthukrishnan S."/>
            <person name="Kramer K.J."/>
            <person name="Arakane Y."/>
            <person name="Beeman R.W."/>
            <person name="Zhu Q."/>
            <person name="Hogenkamp D."/>
            <person name="Dixit R."/>
            <person name="Oppert B."/>
            <person name="Jiang H."/>
            <person name="Zou Z."/>
            <person name="Marshall J."/>
            <person name="Elpidina E."/>
            <person name="Vinokurov K."/>
            <person name="Oppert C."/>
            <person name="Zou Z."/>
            <person name="Evans J."/>
            <person name="Lu Z."/>
            <person name="Zhao P."/>
            <person name="Sumathipala N."/>
            <person name="Altincicek B."/>
            <person name="Vilcinskas A."/>
            <person name="Williams M."/>
            <person name="Hultmark D."/>
            <person name="Hetru C."/>
            <person name="Jiang H."/>
            <person name="Grimmelikhuijzen C.J."/>
            <person name="Hauser F."/>
            <person name="Cazzamali G."/>
            <person name="Williamson M."/>
            <person name="Park Y."/>
            <person name="Li B."/>
            <person name="Tanaka Y."/>
            <person name="Predel R."/>
            <person name="Neupert S."/>
            <person name="Schachtner J."/>
            <person name="Verleyen P."/>
            <person name="Raible F."/>
            <person name="Bork P."/>
            <person name="Friedrich M."/>
            <person name="Walden K.K."/>
            <person name="Robertson H.M."/>
            <person name="Angeli S."/>
            <person name="Foret S."/>
            <person name="Bucher G."/>
            <person name="Schuetz S."/>
            <person name="Maleszka R."/>
            <person name="Wimmer E.A."/>
            <person name="Beeman R.W."/>
            <person name="Lorenzen M."/>
            <person name="Tomoyasu Y."/>
            <person name="Miller S.C."/>
            <person name="Grossmann D."/>
            <person name="Bucher G."/>
        </authorList>
    </citation>
    <scope>NUCLEOTIDE SEQUENCE [LARGE SCALE GENOMIC DNA]</scope>
    <source>
        <strain evidence="3 4">Georgia GA2</strain>
    </source>
</reference>
<dbReference type="AlphaFoldDB" id="D6WE86"/>
<feature type="domain" description="Reverse transcriptase" evidence="2">
    <location>
        <begin position="171"/>
        <end position="297"/>
    </location>
</feature>
<dbReference type="InterPro" id="IPR013762">
    <property type="entry name" value="Integrase-like_cat_sf"/>
</dbReference>
<dbReference type="InterPro" id="IPR052560">
    <property type="entry name" value="RdDP_mobile_element"/>
</dbReference>
<organism evidence="3 4">
    <name type="scientific">Tribolium castaneum</name>
    <name type="common">Red flour beetle</name>
    <dbReference type="NCBI Taxonomy" id="7070"/>
    <lineage>
        <taxon>Eukaryota</taxon>
        <taxon>Metazoa</taxon>
        <taxon>Ecdysozoa</taxon>
        <taxon>Arthropoda</taxon>
        <taxon>Hexapoda</taxon>
        <taxon>Insecta</taxon>
        <taxon>Pterygota</taxon>
        <taxon>Neoptera</taxon>
        <taxon>Endopterygota</taxon>
        <taxon>Coleoptera</taxon>
        <taxon>Polyphaga</taxon>
        <taxon>Cucujiformia</taxon>
        <taxon>Tenebrionidae</taxon>
        <taxon>Tenebrionidae incertae sedis</taxon>
        <taxon>Tribolium</taxon>
    </lineage>
</organism>
<dbReference type="Pfam" id="PF00078">
    <property type="entry name" value="RVT_1"/>
    <property type="match status" value="1"/>
</dbReference>
<dbReference type="STRING" id="7070.D6WE86"/>
<keyword evidence="1" id="KW-0233">DNA recombination</keyword>
<keyword evidence="4" id="KW-1185">Reference proteome</keyword>
<dbReference type="GO" id="GO:0003677">
    <property type="term" value="F:DNA binding"/>
    <property type="evidence" value="ECO:0007669"/>
    <property type="project" value="InterPro"/>
</dbReference>
<dbReference type="eggNOG" id="KOG1075">
    <property type="taxonomic scope" value="Eukaryota"/>
</dbReference>
<name>D6WE86_TRICA</name>
<evidence type="ECO:0000313" key="4">
    <source>
        <dbReference type="Proteomes" id="UP000007266"/>
    </source>
</evidence>
<evidence type="ECO:0000313" key="3">
    <source>
        <dbReference type="EMBL" id="EEZ99467.2"/>
    </source>
</evidence>
<dbReference type="InterPro" id="IPR000477">
    <property type="entry name" value="RT_dom"/>
</dbReference>
<dbReference type="Gene3D" id="1.10.443.10">
    <property type="entry name" value="Intergrase catalytic core"/>
    <property type="match status" value="1"/>
</dbReference>
<reference evidence="3 4" key="2">
    <citation type="journal article" date="2010" name="Nucleic Acids Res.">
        <title>BeetleBase in 2010: revisions to provide comprehensive genomic information for Tribolium castaneum.</title>
        <authorList>
            <person name="Kim H.S."/>
            <person name="Murphy T."/>
            <person name="Xia J."/>
            <person name="Caragea D."/>
            <person name="Park Y."/>
            <person name="Beeman R.W."/>
            <person name="Lorenzen M.D."/>
            <person name="Butcher S."/>
            <person name="Manak J.R."/>
            <person name="Brown S.J."/>
        </authorList>
    </citation>
    <scope>GENOME REANNOTATION</scope>
    <source>
        <strain evidence="3 4">Georgia GA2</strain>
    </source>
</reference>
<accession>D6WE86</accession>
<proteinExistence type="predicted"/>
<dbReference type="SUPFAM" id="SSF56349">
    <property type="entry name" value="DNA breaking-rejoining enzymes"/>
    <property type="match status" value="1"/>
</dbReference>
<protein>
    <recommendedName>
        <fullName evidence="2">Reverse transcriptase domain-containing protein</fullName>
    </recommendedName>
</protein>
<dbReference type="GO" id="GO:0006310">
    <property type="term" value="P:DNA recombination"/>
    <property type="evidence" value="ECO:0007669"/>
    <property type="project" value="UniProtKB-KW"/>
</dbReference>
<dbReference type="InterPro" id="IPR011010">
    <property type="entry name" value="DNA_brk_join_enz"/>
</dbReference>
<dbReference type="OMA" id="REYRGCE"/>
<dbReference type="GO" id="GO:0015074">
    <property type="term" value="P:DNA integration"/>
    <property type="evidence" value="ECO:0007669"/>
    <property type="project" value="InterPro"/>
</dbReference>
<evidence type="ECO:0000259" key="2">
    <source>
        <dbReference type="Pfam" id="PF00078"/>
    </source>
</evidence>
<evidence type="ECO:0000256" key="1">
    <source>
        <dbReference type="ARBA" id="ARBA00023172"/>
    </source>
</evidence>
<dbReference type="SUPFAM" id="SSF56672">
    <property type="entry name" value="DNA/RNA polymerases"/>
    <property type="match status" value="1"/>
</dbReference>